<name>A0AA41MU13_SCICA</name>
<evidence type="ECO:0000256" key="13">
    <source>
        <dbReference type="ARBA" id="ARBA00022553"/>
    </source>
</evidence>
<evidence type="ECO:0000313" key="42">
    <source>
        <dbReference type="EMBL" id="MBZ3878164.1"/>
    </source>
</evidence>
<dbReference type="Gene3D" id="1.10.510.10">
    <property type="entry name" value="Transferase(Phosphotransferase) domain 1"/>
    <property type="match status" value="1"/>
</dbReference>
<evidence type="ECO:0000259" key="41">
    <source>
        <dbReference type="PROSITE" id="PS51256"/>
    </source>
</evidence>
<dbReference type="Pfam" id="PF07714">
    <property type="entry name" value="PK_Tyr_Ser-Thr"/>
    <property type="match status" value="1"/>
</dbReference>
<keyword evidence="23 37" id="KW-0067">ATP-binding</keyword>
<dbReference type="InterPro" id="IPR000719">
    <property type="entry name" value="Prot_kinase_dom"/>
</dbReference>
<keyword evidence="24" id="KW-0460">Magnesium</keyword>
<dbReference type="EMBL" id="JAATJV010318300">
    <property type="protein sequence ID" value="MBZ3878164.1"/>
    <property type="molecule type" value="Genomic_DNA"/>
</dbReference>
<dbReference type="PANTHER" id="PTHR23255:SF61">
    <property type="entry name" value="TGF-BETA RECEPTOR TYPE-1"/>
    <property type="match status" value="1"/>
</dbReference>
<comment type="catalytic activity">
    <reaction evidence="36">
        <text>L-threonyl-[receptor-protein] + ATP = O-phospho-L-threonyl-[receptor-protein] + ADP + H(+)</text>
        <dbReference type="Rhea" id="RHEA:44880"/>
        <dbReference type="Rhea" id="RHEA-COMP:11024"/>
        <dbReference type="Rhea" id="RHEA-COMP:11025"/>
        <dbReference type="ChEBI" id="CHEBI:15378"/>
        <dbReference type="ChEBI" id="CHEBI:30013"/>
        <dbReference type="ChEBI" id="CHEBI:30616"/>
        <dbReference type="ChEBI" id="CHEBI:61977"/>
        <dbReference type="ChEBI" id="CHEBI:456216"/>
        <dbReference type="EC" id="2.7.11.30"/>
    </reaction>
</comment>
<accession>A0AA41MU13</accession>
<reference evidence="42" key="1">
    <citation type="submission" date="2020-03" db="EMBL/GenBank/DDBJ databases">
        <title>Studies in the Genomics of Life Span.</title>
        <authorList>
            <person name="Glass D."/>
        </authorList>
    </citation>
    <scope>NUCLEOTIDE SEQUENCE</scope>
    <source>
        <strain evidence="42">SUZIE</strain>
        <tissue evidence="42">Muscle</tissue>
    </source>
</reference>
<evidence type="ECO:0000256" key="15">
    <source>
        <dbReference type="ARBA" id="ARBA00022679"/>
    </source>
</evidence>
<keyword evidence="14" id="KW-0341">Growth regulation</keyword>
<dbReference type="PROSITE" id="PS50011">
    <property type="entry name" value="PROTEIN_KINASE_DOM"/>
    <property type="match status" value="1"/>
</dbReference>
<dbReference type="PANTHER" id="PTHR23255">
    <property type="entry name" value="TRANSFORMING GROWTH FACTOR-BETA RECEPTOR TYPE I AND II"/>
    <property type="match status" value="1"/>
</dbReference>
<dbReference type="Pfam" id="PF01064">
    <property type="entry name" value="Activin_recp"/>
    <property type="match status" value="1"/>
</dbReference>
<gene>
    <name evidence="42" type="ORF">SUZIE_146570</name>
</gene>
<keyword evidence="22" id="KW-0221">Differentiation</keyword>
<evidence type="ECO:0000256" key="16">
    <source>
        <dbReference type="ARBA" id="ARBA00022692"/>
    </source>
</evidence>
<keyword evidence="27 39" id="KW-1133">Transmembrane helix</keyword>
<comment type="caution">
    <text evidence="42">The sequence shown here is derived from an EMBL/GenBank/DDBJ whole genome shotgun (WGS) entry which is preliminary data.</text>
</comment>
<dbReference type="InterPro" id="IPR017441">
    <property type="entry name" value="Protein_kinase_ATP_BS"/>
</dbReference>
<evidence type="ECO:0000256" key="20">
    <source>
        <dbReference type="ARBA" id="ARBA00022741"/>
    </source>
</evidence>
<evidence type="ECO:0000256" key="10">
    <source>
        <dbReference type="ARBA" id="ARBA00022475"/>
    </source>
</evidence>
<dbReference type="SMART" id="SM00467">
    <property type="entry name" value="GS"/>
    <property type="match status" value="1"/>
</dbReference>
<keyword evidence="19" id="KW-0732">Signal</keyword>
<feature type="domain" description="GS" evidence="41">
    <location>
        <begin position="106"/>
        <end position="135"/>
    </location>
</feature>
<evidence type="ECO:0000256" key="7">
    <source>
        <dbReference type="ARBA" id="ARBA00009605"/>
    </source>
</evidence>
<evidence type="ECO:0000313" key="43">
    <source>
        <dbReference type="Proteomes" id="UP001166674"/>
    </source>
</evidence>
<keyword evidence="10" id="KW-1003">Cell membrane</keyword>
<evidence type="ECO:0000256" key="32">
    <source>
        <dbReference type="ARBA" id="ARBA00023211"/>
    </source>
</evidence>
<evidence type="ECO:0000256" key="21">
    <source>
        <dbReference type="ARBA" id="ARBA00022777"/>
    </source>
</evidence>
<evidence type="ECO:0000256" key="33">
    <source>
        <dbReference type="ARBA" id="ARBA00040150"/>
    </source>
</evidence>
<evidence type="ECO:0000256" key="2">
    <source>
        <dbReference type="ARBA" id="ARBA00001946"/>
    </source>
</evidence>
<evidence type="ECO:0000256" key="8">
    <source>
        <dbReference type="ARBA" id="ARBA00012401"/>
    </source>
</evidence>
<evidence type="ECO:0000256" key="11">
    <source>
        <dbReference type="ARBA" id="ARBA00022499"/>
    </source>
</evidence>
<evidence type="ECO:0000256" key="5">
    <source>
        <dbReference type="ARBA" id="ARBA00004285"/>
    </source>
</evidence>
<dbReference type="AlphaFoldDB" id="A0AA41MU13"/>
<evidence type="ECO:0000256" key="1">
    <source>
        <dbReference type="ARBA" id="ARBA00001936"/>
    </source>
</evidence>
<dbReference type="GO" id="GO:0043235">
    <property type="term" value="C:receptor complex"/>
    <property type="evidence" value="ECO:0007669"/>
    <property type="project" value="TreeGrafter"/>
</dbReference>
<evidence type="ECO:0000256" key="27">
    <source>
        <dbReference type="ARBA" id="ARBA00022989"/>
    </source>
</evidence>
<evidence type="ECO:0000256" key="37">
    <source>
        <dbReference type="PROSITE-ProRule" id="PRU10141"/>
    </source>
</evidence>
<proteinExistence type="inferred from homology"/>
<dbReference type="Pfam" id="PF00069">
    <property type="entry name" value="Pkinase"/>
    <property type="match status" value="1"/>
</dbReference>
<evidence type="ECO:0000256" key="19">
    <source>
        <dbReference type="ARBA" id="ARBA00022729"/>
    </source>
</evidence>
<dbReference type="Pfam" id="PF08515">
    <property type="entry name" value="TGF_beta_GS"/>
    <property type="match status" value="1"/>
</dbReference>
<evidence type="ECO:0000256" key="23">
    <source>
        <dbReference type="ARBA" id="ARBA00022840"/>
    </source>
</evidence>
<evidence type="ECO:0000256" key="24">
    <source>
        <dbReference type="ARBA" id="ARBA00022842"/>
    </source>
</evidence>
<dbReference type="SUPFAM" id="SSF56112">
    <property type="entry name" value="Protein kinase-like (PK-like)"/>
    <property type="match status" value="1"/>
</dbReference>
<dbReference type="GO" id="GO:0005025">
    <property type="term" value="F:transforming growth factor beta receptor activity, type I"/>
    <property type="evidence" value="ECO:0007669"/>
    <property type="project" value="TreeGrafter"/>
</dbReference>
<dbReference type="InterPro" id="IPR003605">
    <property type="entry name" value="GS_dom"/>
</dbReference>
<evidence type="ECO:0000256" key="25">
    <source>
        <dbReference type="ARBA" id="ARBA00022843"/>
    </source>
</evidence>
<evidence type="ECO:0000256" key="3">
    <source>
        <dbReference type="ARBA" id="ARBA00004241"/>
    </source>
</evidence>
<keyword evidence="26" id="KW-0965">Cell junction</keyword>
<evidence type="ECO:0000256" key="17">
    <source>
        <dbReference type="ARBA" id="ARBA00022703"/>
    </source>
</evidence>
<dbReference type="EC" id="2.7.11.30" evidence="8"/>
<evidence type="ECO:0000256" key="34">
    <source>
        <dbReference type="ARBA" id="ARBA00043075"/>
    </source>
</evidence>
<dbReference type="GO" id="GO:0005524">
    <property type="term" value="F:ATP binding"/>
    <property type="evidence" value="ECO:0007669"/>
    <property type="project" value="UniProtKB-UniRule"/>
</dbReference>
<keyword evidence="43" id="KW-1185">Reference proteome</keyword>
<evidence type="ECO:0000256" key="30">
    <source>
        <dbReference type="ARBA" id="ARBA00023170"/>
    </source>
</evidence>
<organism evidence="42 43">
    <name type="scientific">Sciurus carolinensis</name>
    <name type="common">Eastern gray squirrel</name>
    <dbReference type="NCBI Taxonomy" id="30640"/>
    <lineage>
        <taxon>Eukaryota</taxon>
        <taxon>Metazoa</taxon>
        <taxon>Chordata</taxon>
        <taxon>Craniata</taxon>
        <taxon>Vertebrata</taxon>
        <taxon>Euteleostomi</taxon>
        <taxon>Mammalia</taxon>
        <taxon>Eutheria</taxon>
        <taxon>Euarchontoglires</taxon>
        <taxon>Glires</taxon>
        <taxon>Rodentia</taxon>
        <taxon>Sciuromorpha</taxon>
        <taxon>Sciuridae</taxon>
        <taxon>Sciurinae</taxon>
        <taxon>Sciurini</taxon>
        <taxon>Sciurus</taxon>
    </lineage>
</organism>
<evidence type="ECO:0000256" key="39">
    <source>
        <dbReference type="SAM" id="Phobius"/>
    </source>
</evidence>
<evidence type="ECO:0000256" key="36">
    <source>
        <dbReference type="ARBA" id="ARBA00048773"/>
    </source>
</evidence>
<keyword evidence="21" id="KW-0418">Kinase</keyword>
<evidence type="ECO:0000256" key="28">
    <source>
        <dbReference type="ARBA" id="ARBA00023136"/>
    </source>
</evidence>
<dbReference type="SMART" id="SM00220">
    <property type="entry name" value="S_TKc"/>
    <property type="match status" value="1"/>
</dbReference>
<comment type="cofactor">
    <cofactor evidence="2">
        <name>Mg(2+)</name>
        <dbReference type="ChEBI" id="CHEBI:18420"/>
    </cofactor>
</comment>
<keyword evidence="12 38" id="KW-0723">Serine/threonine-protein kinase</keyword>
<dbReference type="GO" id="GO:0046332">
    <property type="term" value="F:SMAD binding"/>
    <property type="evidence" value="ECO:0007669"/>
    <property type="project" value="TreeGrafter"/>
</dbReference>
<dbReference type="InterPro" id="IPR000472">
    <property type="entry name" value="Activin_recp"/>
</dbReference>
<evidence type="ECO:0000256" key="4">
    <source>
        <dbReference type="ARBA" id="ARBA00004251"/>
    </source>
</evidence>
<feature type="binding site" evidence="37">
    <location>
        <position position="163"/>
    </location>
    <ligand>
        <name>ATP</name>
        <dbReference type="ChEBI" id="CHEBI:30616"/>
    </ligand>
</feature>
<comment type="subcellular location">
    <subcellularLocation>
        <location evidence="6">Cell junction</location>
        <location evidence="6">Tight junction</location>
    </subcellularLocation>
    <subcellularLocation>
        <location evidence="4">Cell membrane</location>
        <topology evidence="4">Single-pass type I membrane protein</topology>
    </subcellularLocation>
    <subcellularLocation>
        <location evidence="3">Cell surface</location>
    </subcellularLocation>
    <subcellularLocation>
        <location evidence="5">Membrane raft</location>
    </subcellularLocation>
</comment>
<dbReference type="FunFam" id="2.10.60.10:FF:000022">
    <property type="entry name" value="Receptor protein serine/threonine kinase"/>
    <property type="match status" value="1"/>
</dbReference>
<dbReference type="Gene3D" id="3.30.200.20">
    <property type="entry name" value="Phosphorylase Kinase, domain 1"/>
    <property type="match status" value="1"/>
</dbReference>
<evidence type="ECO:0000256" key="38">
    <source>
        <dbReference type="RuleBase" id="RU000304"/>
    </source>
</evidence>
<dbReference type="GO" id="GO:0006915">
    <property type="term" value="P:apoptotic process"/>
    <property type="evidence" value="ECO:0007669"/>
    <property type="project" value="UniProtKB-KW"/>
</dbReference>
<dbReference type="GO" id="GO:0005923">
    <property type="term" value="C:bicellular tight junction"/>
    <property type="evidence" value="ECO:0007669"/>
    <property type="project" value="UniProtKB-SubCell"/>
</dbReference>
<dbReference type="InterPro" id="IPR045860">
    <property type="entry name" value="Snake_toxin-like_sf"/>
</dbReference>
<evidence type="ECO:0000256" key="18">
    <source>
        <dbReference type="ARBA" id="ARBA00022723"/>
    </source>
</evidence>
<keyword evidence="15" id="KW-0808">Transferase</keyword>
<dbReference type="GO" id="GO:0007179">
    <property type="term" value="P:transforming growth factor beta receptor signaling pathway"/>
    <property type="evidence" value="ECO:0007669"/>
    <property type="project" value="TreeGrafter"/>
</dbReference>
<dbReference type="FunFam" id="1.10.510.10:FF:000045">
    <property type="entry name" value="Receptor protein serine/threonine kinase"/>
    <property type="match status" value="1"/>
</dbReference>
<comment type="cofactor">
    <cofactor evidence="1">
        <name>Mn(2+)</name>
        <dbReference type="ChEBI" id="CHEBI:29035"/>
    </cofactor>
</comment>
<dbReference type="GO" id="GO:0005886">
    <property type="term" value="C:plasma membrane"/>
    <property type="evidence" value="ECO:0007669"/>
    <property type="project" value="UniProtKB-SubCell"/>
</dbReference>
<keyword evidence="11" id="KW-1017">Isopeptide bond</keyword>
<dbReference type="InterPro" id="IPR000333">
    <property type="entry name" value="TGFB_receptor"/>
</dbReference>
<evidence type="ECO:0000256" key="12">
    <source>
        <dbReference type="ARBA" id="ARBA00022527"/>
    </source>
</evidence>
<dbReference type="FunFam" id="3.30.200.20:FF:000023">
    <property type="entry name" value="Receptor protein serine/threonine kinase"/>
    <property type="match status" value="1"/>
</dbReference>
<evidence type="ECO:0000256" key="9">
    <source>
        <dbReference type="ARBA" id="ARBA00022427"/>
    </source>
</evidence>
<feature type="transmembrane region" description="Helical" evidence="39">
    <location>
        <begin position="57"/>
        <end position="78"/>
    </location>
</feature>
<dbReference type="InterPro" id="IPR011009">
    <property type="entry name" value="Kinase-like_dom_sf"/>
</dbReference>
<comment type="catalytic activity">
    <reaction evidence="35">
        <text>L-seryl-[receptor-protein] + ATP = O-phospho-L-seryl-[receptor-protein] + ADP + H(+)</text>
        <dbReference type="Rhea" id="RHEA:18673"/>
        <dbReference type="Rhea" id="RHEA-COMP:11022"/>
        <dbReference type="Rhea" id="RHEA-COMP:11023"/>
        <dbReference type="ChEBI" id="CHEBI:15378"/>
        <dbReference type="ChEBI" id="CHEBI:29999"/>
        <dbReference type="ChEBI" id="CHEBI:30616"/>
        <dbReference type="ChEBI" id="CHEBI:83421"/>
        <dbReference type="ChEBI" id="CHEBI:456216"/>
        <dbReference type="EC" id="2.7.11.30"/>
    </reaction>
</comment>
<evidence type="ECO:0000259" key="40">
    <source>
        <dbReference type="PROSITE" id="PS50011"/>
    </source>
</evidence>
<evidence type="ECO:0000256" key="22">
    <source>
        <dbReference type="ARBA" id="ARBA00022782"/>
    </source>
</evidence>
<dbReference type="InterPro" id="IPR008271">
    <property type="entry name" value="Ser/Thr_kinase_AS"/>
</dbReference>
<dbReference type="GO" id="GO:0007507">
    <property type="term" value="P:heart development"/>
    <property type="evidence" value="ECO:0007669"/>
    <property type="project" value="TreeGrafter"/>
</dbReference>
<dbReference type="PROSITE" id="PS00108">
    <property type="entry name" value="PROTEIN_KINASE_ST"/>
    <property type="match status" value="1"/>
</dbReference>
<dbReference type="GO" id="GO:0009986">
    <property type="term" value="C:cell surface"/>
    <property type="evidence" value="ECO:0007669"/>
    <property type="project" value="UniProtKB-SubCell"/>
</dbReference>
<sequence length="378" mass="42627">MCIAEIDLIPRDRPFVCAPSSKTGSVTTTYCCNQDHCNKIELPTTVKQSPGLGPVELAAVIAGPVCFVCISLMLMVYICHNRTVIHHRVPNEEDPSLDRPFISEGTTLKDLIYDMTTSGSGSGLPLLVQRTIARTIVLQESIGKGRFGEVWRGKWRGEEVAVKIFSSREERSWFREAEIYQTVMLRHENILGFIAADNKGKPAIAHRDLKSKNILVKKNGTCCIADLGLAVRHDSATDTIDIAPNHRVGTKRYMAPEVLDDSINMKHFESFKRADIYAMGLVFWEIARRCSIGGIHEDYQLPYYDLVPSDPSIEEMRKVVCEQKLRPNIPNRWQSCEALRVMAKIMRECWYANGAARLTALRIKKTLSQLSQQEGIKM</sequence>
<keyword evidence="20 37" id="KW-0547">Nucleotide-binding</keyword>
<dbReference type="Gene3D" id="2.10.60.10">
    <property type="entry name" value="CD59"/>
    <property type="match status" value="1"/>
</dbReference>
<evidence type="ECO:0000256" key="26">
    <source>
        <dbReference type="ARBA" id="ARBA00022949"/>
    </source>
</evidence>
<keyword evidence="28 39" id="KW-0472">Membrane</keyword>
<keyword evidence="25" id="KW-0832">Ubl conjugation</keyword>
<keyword evidence="30 42" id="KW-0675">Receptor</keyword>
<dbReference type="GO" id="GO:0045121">
    <property type="term" value="C:membrane raft"/>
    <property type="evidence" value="ECO:0007669"/>
    <property type="project" value="UniProtKB-SubCell"/>
</dbReference>
<dbReference type="Proteomes" id="UP001166674">
    <property type="component" value="Unassembled WGS sequence"/>
</dbReference>
<dbReference type="PROSITE" id="PS00107">
    <property type="entry name" value="PROTEIN_KINASE_ATP"/>
    <property type="match status" value="1"/>
</dbReference>
<dbReference type="InterPro" id="IPR001245">
    <property type="entry name" value="Ser-Thr/Tyr_kinase_cat_dom"/>
</dbReference>
<keyword evidence="16 39" id="KW-0812">Transmembrane</keyword>
<evidence type="ECO:0000256" key="14">
    <source>
        <dbReference type="ARBA" id="ARBA00022604"/>
    </source>
</evidence>
<evidence type="ECO:0000256" key="31">
    <source>
        <dbReference type="ARBA" id="ARBA00023180"/>
    </source>
</evidence>
<keyword evidence="31" id="KW-0325">Glycoprotein</keyword>
<comment type="similarity">
    <text evidence="7">Belongs to the protein kinase superfamily. TKL Ser/Thr protein kinase family. TGFB receptor subfamily.</text>
</comment>
<keyword evidence="13" id="KW-0597">Phosphoprotein</keyword>
<keyword evidence="18" id="KW-0479">Metal-binding</keyword>
<dbReference type="PROSITE" id="PS51256">
    <property type="entry name" value="GS"/>
    <property type="match status" value="1"/>
</dbReference>
<evidence type="ECO:0000256" key="29">
    <source>
        <dbReference type="ARBA" id="ARBA00023157"/>
    </source>
</evidence>
<dbReference type="GO" id="GO:0046872">
    <property type="term" value="F:metal ion binding"/>
    <property type="evidence" value="ECO:0007669"/>
    <property type="project" value="UniProtKB-KW"/>
</dbReference>
<evidence type="ECO:0000256" key="35">
    <source>
        <dbReference type="ARBA" id="ARBA00047681"/>
    </source>
</evidence>
<keyword evidence="9" id="KW-0796">Tight junction</keyword>
<dbReference type="GO" id="GO:0030154">
    <property type="term" value="P:cell differentiation"/>
    <property type="evidence" value="ECO:0007669"/>
    <property type="project" value="UniProtKB-KW"/>
</dbReference>
<keyword evidence="29" id="KW-1015">Disulfide bond</keyword>
<keyword evidence="17" id="KW-0053">Apoptosis</keyword>
<feature type="domain" description="Protein kinase" evidence="40">
    <location>
        <begin position="1"/>
        <end position="370"/>
    </location>
</feature>
<keyword evidence="32" id="KW-0464">Manganese</keyword>
<protein>
    <recommendedName>
        <fullName evidence="33">TGF-beta receptor type-1</fullName>
        <ecNumber evidence="8">2.7.11.30</ecNumber>
    </recommendedName>
    <alternativeName>
        <fullName evidence="34">Transforming growth factor-beta receptor type I</fullName>
    </alternativeName>
</protein>
<evidence type="ECO:0000256" key="6">
    <source>
        <dbReference type="ARBA" id="ARBA00004435"/>
    </source>
</evidence>